<dbReference type="EMBL" id="JACOOH010000001">
    <property type="protein sequence ID" value="MBC5619908.1"/>
    <property type="molecule type" value="Genomic_DNA"/>
</dbReference>
<protein>
    <submittedName>
        <fullName evidence="1">Uncharacterized protein</fullName>
    </submittedName>
</protein>
<gene>
    <name evidence="1" type="ORF">H8S64_02225</name>
</gene>
<sequence length="245" mass="28912">MKKWILLLTCACTIVQLYGQRYTRNYHTVRFKFENGQSDSVTIVREELPYNFNLSYFGKQAGELSPSAYWDMKDGDDENYYKDRDPKNNPKTHTSEAWEAWLCTRIIPEEVKRKLDLSCKKGDEDREASYIFVNREFEIMVCFDRGGRIVQVDFAFRNLDLYESVTEEQLKVICSGIVKYCRMIEGIYRLPHEGVEAKEFAPAATYVLVLCPNSDLRWAKECQEYNPKSWAKVLKHFDTLEKRRK</sequence>
<dbReference type="Proteomes" id="UP000646484">
    <property type="component" value="Unassembled WGS sequence"/>
</dbReference>
<proteinExistence type="predicted"/>
<reference evidence="1 2" key="1">
    <citation type="submission" date="2020-08" db="EMBL/GenBank/DDBJ databases">
        <title>Genome public.</title>
        <authorList>
            <person name="Liu C."/>
            <person name="Sun Q."/>
        </authorList>
    </citation>
    <scope>NUCLEOTIDE SEQUENCE [LARGE SCALE GENOMIC DNA]</scope>
    <source>
        <strain evidence="1 2">NSJ-56</strain>
    </source>
</reference>
<keyword evidence="2" id="KW-1185">Reference proteome</keyword>
<dbReference type="RefSeq" id="WP_099291189.1">
    <property type="nucleotide sequence ID" value="NZ_JACOOH010000001.1"/>
</dbReference>
<name>A0ABR7CW48_9BACT</name>
<evidence type="ECO:0000313" key="2">
    <source>
        <dbReference type="Proteomes" id="UP000646484"/>
    </source>
</evidence>
<organism evidence="1 2">
    <name type="scientific">Butyricimonas hominis</name>
    <dbReference type="NCBI Taxonomy" id="2763032"/>
    <lineage>
        <taxon>Bacteria</taxon>
        <taxon>Pseudomonadati</taxon>
        <taxon>Bacteroidota</taxon>
        <taxon>Bacteroidia</taxon>
        <taxon>Bacteroidales</taxon>
        <taxon>Odoribacteraceae</taxon>
        <taxon>Butyricimonas</taxon>
    </lineage>
</organism>
<accession>A0ABR7CW48</accession>
<comment type="caution">
    <text evidence="1">The sequence shown here is derived from an EMBL/GenBank/DDBJ whole genome shotgun (WGS) entry which is preliminary data.</text>
</comment>
<evidence type="ECO:0000313" key="1">
    <source>
        <dbReference type="EMBL" id="MBC5619908.1"/>
    </source>
</evidence>